<name>A0A9W9FGT9_9EURO</name>
<sequence length="381" mass="41165">MLYIARALLNARVADAVDCAVGLLADAAILLEARDKVITTGKNEVLDFGELSGVADSPDKATDDFFATESCEEPLINSSIFAMSMGYNRGRHYGGSISGLWAIMKSAFIFGYSIGTDTSAMSDRLSFVFAEVTASAEASASAGPHIDEIRIVKGCNYGCLRQKTIIEDNDPVDSSPCMVVGNDLDRFAATSWPTPSSATSTTTLVVVSRWPPLPVLTVSATTGFILVLMWCAVKTLAELYARMIGSMMWYRNNDAYNPAALCLLNTHWWQLANCRHRPVTLLGRTDHGVAAAIAPIILEGRPELEHFRASGTRVEHSEDPFSSAENRLKDLLASKYLPETRSVVGAPGQPGYRLLRGGDSLPSKSKYVGNVLTAQLAYPQG</sequence>
<keyword evidence="1" id="KW-0812">Transmembrane</keyword>
<proteinExistence type="predicted"/>
<protein>
    <submittedName>
        <fullName evidence="2">Uncharacterized protein</fullName>
    </submittedName>
</protein>
<feature type="transmembrane region" description="Helical" evidence="1">
    <location>
        <begin position="213"/>
        <end position="233"/>
    </location>
</feature>
<keyword evidence="1" id="KW-0472">Membrane</keyword>
<reference evidence="2" key="2">
    <citation type="journal article" date="2023" name="IMA Fungus">
        <title>Comparative genomic study of the Penicillium genus elucidates a diverse pangenome and 15 lateral gene transfer events.</title>
        <authorList>
            <person name="Petersen C."/>
            <person name="Sorensen T."/>
            <person name="Nielsen M.R."/>
            <person name="Sondergaard T.E."/>
            <person name="Sorensen J.L."/>
            <person name="Fitzpatrick D.A."/>
            <person name="Frisvad J.C."/>
            <person name="Nielsen K.L."/>
        </authorList>
    </citation>
    <scope>NUCLEOTIDE SEQUENCE</scope>
    <source>
        <strain evidence="2">IBT 30761</strain>
    </source>
</reference>
<dbReference type="EMBL" id="JAPQKI010000005">
    <property type="protein sequence ID" value="KAJ5099911.1"/>
    <property type="molecule type" value="Genomic_DNA"/>
</dbReference>
<evidence type="ECO:0000256" key="1">
    <source>
        <dbReference type="SAM" id="Phobius"/>
    </source>
</evidence>
<dbReference type="AlphaFoldDB" id="A0A9W9FGT9"/>
<gene>
    <name evidence="2" type="ORF">N7532_006912</name>
</gene>
<dbReference type="OrthoDB" id="4955151at2759"/>
<dbReference type="GeneID" id="81358385"/>
<keyword evidence="1" id="KW-1133">Transmembrane helix</keyword>
<evidence type="ECO:0000313" key="3">
    <source>
        <dbReference type="Proteomes" id="UP001149074"/>
    </source>
</evidence>
<organism evidence="2 3">
    <name type="scientific">Penicillium argentinense</name>
    <dbReference type="NCBI Taxonomy" id="1131581"/>
    <lineage>
        <taxon>Eukaryota</taxon>
        <taxon>Fungi</taxon>
        <taxon>Dikarya</taxon>
        <taxon>Ascomycota</taxon>
        <taxon>Pezizomycotina</taxon>
        <taxon>Eurotiomycetes</taxon>
        <taxon>Eurotiomycetidae</taxon>
        <taxon>Eurotiales</taxon>
        <taxon>Aspergillaceae</taxon>
        <taxon>Penicillium</taxon>
    </lineage>
</organism>
<dbReference type="RefSeq" id="XP_056475565.1">
    <property type="nucleotide sequence ID" value="XM_056619406.1"/>
</dbReference>
<comment type="caution">
    <text evidence="2">The sequence shown here is derived from an EMBL/GenBank/DDBJ whole genome shotgun (WGS) entry which is preliminary data.</text>
</comment>
<feature type="transmembrane region" description="Helical" evidence="1">
    <location>
        <begin position="93"/>
        <end position="114"/>
    </location>
</feature>
<evidence type="ECO:0000313" key="2">
    <source>
        <dbReference type="EMBL" id="KAJ5099911.1"/>
    </source>
</evidence>
<reference evidence="2" key="1">
    <citation type="submission" date="2022-11" db="EMBL/GenBank/DDBJ databases">
        <authorList>
            <person name="Petersen C."/>
        </authorList>
    </citation>
    <scope>NUCLEOTIDE SEQUENCE</scope>
    <source>
        <strain evidence="2">IBT 30761</strain>
    </source>
</reference>
<accession>A0A9W9FGT9</accession>
<dbReference type="Proteomes" id="UP001149074">
    <property type="component" value="Unassembled WGS sequence"/>
</dbReference>
<keyword evidence="3" id="KW-1185">Reference proteome</keyword>